<dbReference type="InterPro" id="IPR013785">
    <property type="entry name" value="Aldolase_TIM"/>
</dbReference>
<organism evidence="3 4">
    <name type="scientific">Anaerobranca californiensis DSM 14826</name>
    <dbReference type="NCBI Taxonomy" id="1120989"/>
    <lineage>
        <taxon>Bacteria</taxon>
        <taxon>Bacillati</taxon>
        <taxon>Bacillota</taxon>
        <taxon>Clostridia</taxon>
        <taxon>Eubacteriales</taxon>
        <taxon>Proteinivoracaceae</taxon>
        <taxon>Anaerobranca</taxon>
    </lineage>
</organism>
<dbReference type="CDD" id="cd14791">
    <property type="entry name" value="GH36"/>
    <property type="match status" value="1"/>
</dbReference>
<dbReference type="OrthoDB" id="9758822at2"/>
<evidence type="ECO:0000313" key="3">
    <source>
        <dbReference type="EMBL" id="SHJ54598.1"/>
    </source>
</evidence>
<evidence type="ECO:0000256" key="2">
    <source>
        <dbReference type="ARBA" id="ARBA00023295"/>
    </source>
</evidence>
<keyword evidence="2" id="KW-0326">Glycosidase</keyword>
<dbReference type="STRING" id="1120989.SAMN02745227_00008"/>
<accession>A0A1M6K6J9</accession>
<dbReference type="EMBL" id="FRAI01000005">
    <property type="protein sequence ID" value="SHJ54598.1"/>
    <property type="molecule type" value="Genomic_DNA"/>
</dbReference>
<dbReference type="Proteomes" id="UP000243547">
    <property type="component" value="Unassembled WGS sequence"/>
</dbReference>
<evidence type="ECO:0000313" key="4">
    <source>
        <dbReference type="Proteomes" id="UP000243547"/>
    </source>
</evidence>
<dbReference type="PANTHER" id="PTHR43053:SF3">
    <property type="entry name" value="ALPHA-GALACTOSIDASE C-RELATED"/>
    <property type="match status" value="1"/>
</dbReference>
<dbReference type="InterPro" id="IPR050985">
    <property type="entry name" value="Alpha-glycosidase_related"/>
</dbReference>
<dbReference type="AlphaFoldDB" id="A0A1M6K6J9"/>
<protein>
    <submittedName>
        <fullName evidence="3">Alpha-galactosidase</fullName>
    </submittedName>
</protein>
<dbReference type="InterPro" id="IPR002252">
    <property type="entry name" value="Glyco_hydro_36"/>
</dbReference>
<evidence type="ECO:0000256" key="1">
    <source>
        <dbReference type="ARBA" id="ARBA00022801"/>
    </source>
</evidence>
<keyword evidence="4" id="KW-1185">Reference proteome</keyword>
<dbReference type="Gene3D" id="3.20.20.70">
    <property type="entry name" value="Aldolase class I"/>
    <property type="match status" value="1"/>
</dbReference>
<dbReference type="Pfam" id="PF02065">
    <property type="entry name" value="Melibiase"/>
    <property type="match status" value="1"/>
</dbReference>
<dbReference type="PANTHER" id="PTHR43053">
    <property type="entry name" value="GLYCOSIDASE FAMILY 31"/>
    <property type="match status" value="1"/>
</dbReference>
<name>A0A1M6K6J9_9FIRM</name>
<sequence length="576" mass="67412">MNLNLSYRYKGLAKRERLQLGDKITLEPFKLAFCKKESGRDRIEEYRAVIHFNQEITLLDFYVDIPFNFTPEDKVFLNGWQTWTESEEVGIGEKYPPLFPLFNFLLSTYGDYKFSDYKNALNSWSYSYLRRGEDYTFIGSLQEKDGFVKISFYPKEGKIRISKDVTGVNKGSGILTLHFALFKGQREEVFSQYFDMLGYPLQVDDRVFGWTSWYNYYTSISEKIILENLENFSKGNVPIQIFQIDDGYQKQVGDWLEISDKFPNGMKYISDSIKEKGYKGGLWVAPFVCNKRSNIYKNNYHWVAKDSKGRPIKAGFNPLWGGFFYALDFYNPEVQRYLEEVFHTIFHKWNFDMVKLDFLYAVTLLKGKNKTKGEMMWEAMEFLRKCAGDKLLLGCGVPLSSAYKLVDYCRIGGDVGLTWEDKFLKRIHYRERVSTINSLKNTIGRRELNNRVFKNDPDVFIIREKNQKMSLNERKVLLYLNLLLGGLIFTSDNIGEYSEEEMSLYLETFKYKGAKVVNCISKELIYLEVDVQGDKELFIFNLGDREINIELPQIFAGKYLDLPTVVPPRSMVKVEK</sequence>
<reference evidence="4" key="1">
    <citation type="submission" date="2016-11" db="EMBL/GenBank/DDBJ databases">
        <authorList>
            <person name="Varghese N."/>
            <person name="Submissions S."/>
        </authorList>
    </citation>
    <scope>NUCLEOTIDE SEQUENCE [LARGE SCALE GENOMIC DNA]</scope>
    <source>
        <strain evidence="4">DSM 14826</strain>
    </source>
</reference>
<dbReference type="RefSeq" id="WP_072905142.1">
    <property type="nucleotide sequence ID" value="NZ_FRAI01000005.1"/>
</dbReference>
<gene>
    <name evidence="3" type="ORF">SAMN02745227_00008</name>
</gene>
<dbReference type="InterPro" id="IPR017853">
    <property type="entry name" value="GH"/>
</dbReference>
<proteinExistence type="predicted"/>
<dbReference type="GO" id="GO:0004557">
    <property type="term" value="F:alpha-galactosidase activity"/>
    <property type="evidence" value="ECO:0007669"/>
    <property type="project" value="InterPro"/>
</dbReference>
<keyword evidence="1" id="KW-0378">Hydrolase</keyword>
<dbReference type="GO" id="GO:0016052">
    <property type="term" value="P:carbohydrate catabolic process"/>
    <property type="evidence" value="ECO:0007669"/>
    <property type="project" value="InterPro"/>
</dbReference>
<dbReference type="SUPFAM" id="SSF51445">
    <property type="entry name" value="(Trans)glycosidases"/>
    <property type="match status" value="1"/>
</dbReference>